<keyword evidence="3" id="KW-1185">Reference proteome</keyword>
<proteinExistence type="predicted"/>
<evidence type="ECO:0000313" key="2">
    <source>
        <dbReference type="EMBL" id="PMD22635.1"/>
    </source>
</evidence>
<feature type="region of interest" description="Disordered" evidence="1">
    <location>
        <begin position="199"/>
        <end position="221"/>
    </location>
</feature>
<dbReference type="EMBL" id="KZ613477">
    <property type="protein sequence ID" value="PMD22635.1"/>
    <property type="molecule type" value="Genomic_DNA"/>
</dbReference>
<dbReference type="AlphaFoldDB" id="A0A2J6Q8S2"/>
<protein>
    <submittedName>
        <fullName evidence="2">Uncharacterized protein</fullName>
    </submittedName>
</protein>
<feature type="region of interest" description="Disordered" evidence="1">
    <location>
        <begin position="1"/>
        <end position="20"/>
    </location>
</feature>
<name>A0A2J6Q8S2_9HELO</name>
<feature type="compositionally biased region" description="Acidic residues" evidence="1">
    <location>
        <begin position="199"/>
        <end position="211"/>
    </location>
</feature>
<dbReference type="Proteomes" id="UP000235672">
    <property type="component" value="Unassembled WGS sequence"/>
</dbReference>
<dbReference type="OrthoDB" id="5236983at2759"/>
<evidence type="ECO:0000256" key="1">
    <source>
        <dbReference type="SAM" id="MobiDB-lite"/>
    </source>
</evidence>
<reference evidence="2 3" key="1">
    <citation type="submission" date="2016-05" db="EMBL/GenBank/DDBJ databases">
        <title>A degradative enzymes factory behind the ericoid mycorrhizal symbiosis.</title>
        <authorList>
            <consortium name="DOE Joint Genome Institute"/>
            <person name="Martino E."/>
            <person name="Morin E."/>
            <person name="Grelet G."/>
            <person name="Kuo A."/>
            <person name="Kohler A."/>
            <person name="Daghino S."/>
            <person name="Barry K."/>
            <person name="Choi C."/>
            <person name="Cichocki N."/>
            <person name="Clum A."/>
            <person name="Copeland A."/>
            <person name="Hainaut M."/>
            <person name="Haridas S."/>
            <person name="Labutti K."/>
            <person name="Lindquist E."/>
            <person name="Lipzen A."/>
            <person name="Khouja H.-R."/>
            <person name="Murat C."/>
            <person name="Ohm R."/>
            <person name="Olson A."/>
            <person name="Spatafora J."/>
            <person name="Veneault-Fourrey C."/>
            <person name="Henrissat B."/>
            <person name="Grigoriev I."/>
            <person name="Martin F."/>
            <person name="Perotto S."/>
        </authorList>
    </citation>
    <scope>NUCLEOTIDE SEQUENCE [LARGE SCALE GENOMIC DNA]</scope>
    <source>
        <strain evidence="2 3">UAMH 7357</strain>
    </source>
</reference>
<sequence length="321" mass="37597">MSASEAKRKHNTPAIDIEDFRPGYLKPQSYSAEDISKAIIDLVSRSEETFTERQLRGIQKLKANGGWSLSEPENPDNLTIFFRYLQRRALQRREYCRTGSPNREHQHPRLQIERPSCNINIRKLDGNQSKEFSSMYRVVKYQNRLVHEMLHAVFEVYTCYCSGCFKKNRSYLLAGSHGEPWLAAAHVIEQANTVVLPEDHDDEESDHDENGEDNKNDAQKRGIKRRRLLGLNLKKDRAVAFDVHNGANLPPESELRRLGGDFMDVWEDMKMRRALGAPKHRQERQQRQLMKANQCLRDYWTVESDAEFYEEADDKYFRDIY</sequence>
<accession>A0A2J6Q8S2</accession>
<gene>
    <name evidence="2" type="ORF">NA56DRAFT_702423</name>
</gene>
<organism evidence="2 3">
    <name type="scientific">Hyaloscypha hepaticicola</name>
    <dbReference type="NCBI Taxonomy" id="2082293"/>
    <lineage>
        <taxon>Eukaryota</taxon>
        <taxon>Fungi</taxon>
        <taxon>Dikarya</taxon>
        <taxon>Ascomycota</taxon>
        <taxon>Pezizomycotina</taxon>
        <taxon>Leotiomycetes</taxon>
        <taxon>Helotiales</taxon>
        <taxon>Hyaloscyphaceae</taxon>
        <taxon>Hyaloscypha</taxon>
    </lineage>
</organism>
<evidence type="ECO:0000313" key="3">
    <source>
        <dbReference type="Proteomes" id="UP000235672"/>
    </source>
</evidence>